<reference evidence="3" key="1">
    <citation type="submission" date="2021-01" db="EMBL/GenBank/DDBJ databases">
        <authorList>
            <person name="Corre E."/>
            <person name="Pelletier E."/>
            <person name="Niang G."/>
            <person name="Scheremetjew M."/>
            <person name="Finn R."/>
            <person name="Kale V."/>
            <person name="Holt S."/>
            <person name="Cochrane G."/>
            <person name="Meng A."/>
            <person name="Brown T."/>
            <person name="Cohen L."/>
        </authorList>
    </citation>
    <scope>NUCLEOTIDE SEQUENCE</scope>
    <source>
        <strain evidence="3">CCMP125</strain>
    </source>
</reference>
<protein>
    <submittedName>
        <fullName evidence="3">Uncharacterized protein</fullName>
    </submittedName>
</protein>
<feature type="compositionally biased region" description="Basic and acidic residues" evidence="2">
    <location>
        <begin position="474"/>
        <end position="486"/>
    </location>
</feature>
<feature type="region of interest" description="Disordered" evidence="2">
    <location>
        <begin position="474"/>
        <end position="506"/>
    </location>
</feature>
<evidence type="ECO:0000313" key="3">
    <source>
        <dbReference type="EMBL" id="CAD9980074.1"/>
    </source>
</evidence>
<gene>
    <name evidence="3" type="ORF">APAL1065_LOCUS19304</name>
</gene>
<keyword evidence="1" id="KW-0175">Coiled coil</keyword>
<organism evidence="3">
    <name type="scientific">Entomoneis paludosa</name>
    <dbReference type="NCBI Taxonomy" id="265537"/>
    <lineage>
        <taxon>Eukaryota</taxon>
        <taxon>Sar</taxon>
        <taxon>Stramenopiles</taxon>
        <taxon>Ochrophyta</taxon>
        <taxon>Bacillariophyta</taxon>
        <taxon>Bacillariophyceae</taxon>
        <taxon>Bacillariophycidae</taxon>
        <taxon>Entomoneidaceae</taxon>
        <taxon>Entomoneis</taxon>
    </lineage>
</organism>
<proteinExistence type="predicted"/>
<dbReference type="AlphaFoldDB" id="A0A7S2YK30"/>
<sequence>MDGENKRKRRRICVSSPWSDVEEDYEELASYLRDPPFTVYQEPEGPMKTLLDDPKIEGFCMNSADSHTLVTVEDLQKARSGVDQYRANVSDLATHGSRMEEQARLHRKHGEGQIATINAELEKLRAQLKKTEARLAKADDKTMKWSERETICREYHAGASEAGTICWKEMDRLEEMAKTPLNKRQCANMTLAQVRSFTGLEAISSISAAKDRELQKKIWLLKNHGYEMNPLCPVAYLSPAEVDNLCAPEDKGIKSRMAFYLGYTMSEIESCLIQHGLEAFHNEKPMSDTTMSAEQLRTFLGLPYLESVRCAPKAALANILVNLEKTGFAQNPLCPTKRIPSSVRCAIRPVVSLYLGYSLDEIAAAGFSQAELFEFQTDVLPNVKEGYFSVKEKVISPQAILGSDPSVPSIVMARDYPSSSLGVKTFGGGRSGDVCQEEQSRAMTVTMRKYDLTRKEWDMIVNWRAQNRNAETRSINHEARFDETGGRNRGPAMLHPDSLQRGICNDTDAGARSDCLS</sequence>
<evidence type="ECO:0000256" key="2">
    <source>
        <dbReference type="SAM" id="MobiDB-lite"/>
    </source>
</evidence>
<dbReference type="EMBL" id="HBHT01028754">
    <property type="protein sequence ID" value="CAD9980074.1"/>
    <property type="molecule type" value="Transcribed_RNA"/>
</dbReference>
<accession>A0A7S2YK30</accession>
<name>A0A7S2YK30_9STRA</name>
<evidence type="ECO:0000256" key="1">
    <source>
        <dbReference type="SAM" id="Coils"/>
    </source>
</evidence>
<feature type="coiled-coil region" evidence="1">
    <location>
        <begin position="107"/>
        <end position="141"/>
    </location>
</feature>